<keyword evidence="3" id="KW-1185">Reference proteome</keyword>
<name>A0ABY2YRN3_9LACO</name>
<dbReference type="EMBL" id="QUAM01000008">
    <property type="protein sequence ID" value="TPR12434.1"/>
    <property type="molecule type" value="Genomic_DNA"/>
</dbReference>
<sequence length="480" mass="54162">METISVEVMQKMLSNTMPTLVHNRQEYKHSESYYMNKNDIVNGTQTSALQEMIAFNSKDSNALASQKDLLRHADNRSSSNFHQILVDQEAGYIATKDPIIDVGDDDYNTKIKEVLGDDFSLALNQLIVDSSNAGYGWLHYWTDSNNVFHYAVVPPDELFPMYADSLETQLKAVERIYKQLNTNTGDYDTIIEYWDANTCTTFVKNNDGLDYYDMFDIVDNATNDVIGQGHVYEHNWGDVPFIKFSKNIKDKPELQKYKGSIDIYDKVYNGFANDLDDIQQTILILKGYGGESISGLWDMIKKDKAIPIDPTPGGGNDTGVDTLNIEIPTEARNIMLNVSRQKIFDEGQGIDPQKFMDNGALSGKAIKGIYASLELKATTTEKYFRPALAKLIRAIMQNAGIPNYQNRNISQKWTRTAIQDDLEVAQALNNVKDFTSKKALASANPFVEDPDIELENQKDDIVNSDGFGNQQEIDKYSQDK</sequence>
<gene>
    <name evidence="2" type="ORF">DY048_07745</name>
</gene>
<evidence type="ECO:0000256" key="1">
    <source>
        <dbReference type="SAM" id="MobiDB-lite"/>
    </source>
</evidence>
<organism evidence="2 3">
    <name type="scientific">Apilactobacillus timberlakei</name>
    <dbReference type="NCBI Taxonomy" id="2008380"/>
    <lineage>
        <taxon>Bacteria</taxon>
        <taxon>Bacillati</taxon>
        <taxon>Bacillota</taxon>
        <taxon>Bacilli</taxon>
        <taxon>Lactobacillales</taxon>
        <taxon>Lactobacillaceae</taxon>
        <taxon>Apilactobacillus</taxon>
    </lineage>
</organism>
<dbReference type="Pfam" id="PF05133">
    <property type="entry name" value="SPP1_portal"/>
    <property type="match status" value="1"/>
</dbReference>
<feature type="region of interest" description="Disordered" evidence="1">
    <location>
        <begin position="446"/>
        <end position="480"/>
    </location>
</feature>
<evidence type="ECO:0000313" key="3">
    <source>
        <dbReference type="Proteomes" id="UP000767392"/>
    </source>
</evidence>
<dbReference type="RefSeq" id="WP_105988440.1">
    <property type="nucleotide sequence ID" value="NZ_POST01000007.1"/>
</dbReference>
<dbReference type="InterPro" id="IPR021145">
    <property type="entry name" value="Portal_protein_SPP1_Gp6-like"/>
</dbReference>
<comment type="caution">
    <text evidence="2">The sequence shown here is derived from an EMBL/GenBank/DDBJ whole genome shotgun (WGS) entry which is preliminary data.</text>
</comment>
<evidence type="ECO:0000313" key="2">
    <source>
        <dbReference type="EMBL" id="TPR12434.1"/>
    </source>
</evidence>
<accession>A0ABY2YRN3</accession>
<protein>
    <submittedName>
        <fullName evidence="2">Phage portal protein</fullName>
    </submittedName>
</protein>
<reference evidence="2 3" key="1">
    <citation type="submission" date="2018-08" db="EMBL/GenBank/DDBJ databases">
        <title>Comparative genomics of wild bee and flower associated Lactobacillus reveals potential adaptation to the bee host.</title>
        <authorList>
            <person name="Vuong H.Q."/>
            <person name="Mcfrederick Q.S."/>
        </authorList>
    </citation>
    <scope>NUCLEOTIDE SEQUENCE [LARGE SCALE GENOMIC DNA]</scope>
    <source>
        <strain evidence="2 3">HV_04</strain>
    </source>
</reference>
<dbReference type="Proteomes" id="UP000767392">
    <property type="component" value="Unassembled WGS sequence"/>
</dbReference>
<proteinExistence type="predicted"/>